<feature type="transmembrane region" description="Helical" evidence="2">
    <location>
        <begin position="256"/>
        <end position="277"/>
    </location>
</feature>
<feature type="region of interest" description="Disordered" evidence="1">
    <location>
        <begin position="1"/>
        <end position="20"/>
    </location>
</feature>
<feature type="transmembrane region" description="Helical" evidence="2">
    <location>
        <begin position="365"/>
        <end position="382"/>
    </location>
</feature>
<keyword evidence="2" id="KW-0812">Transmembrane</keyword>
<feature type="transmembrane region" description="Helical" evidence="2">
    <location>
        <begin position="115"/>
        <end position="134"/>
    </location>
</feature>
<dbReference type="OrthoDB" id="5541877at2759"/>
<dbReference type="EMBL" id="HF935466">
    <property type="protein sequence ID" value="CCX30694.1"/>
    <property type="molecule type" value="Genomic_DNA"/>
</dbReference>
<proteinExistence type="predicted"/>
<feature type="compositionally biased region" description="Acidic residues" evidence="1">
    <location>
        <begin position="75"/>
        <end position="85"/>
    </location>
</feature>
<feature type="transmembrane region" description="Helical" evidence="2">
    <location>
        <begin position="289"/>
        <end position="312"/>
    </location>
</feature>
<accession>U4LEZ5</accession>
<organism evidence="3 4">
    <name type="scientific">Pyronema omphalodes (strain CBS 100304)</name>
    <name type="common">Pyronema confluens</name>
    <dbReference type="NCBI Taxonomy" id="1076935"/>
    <lineage>
        <taxon>Eukaryota</taxon>
        <taxon>Fungi</taxon>
        <taxon>Dikarya</taxon>
        <taxon>Ascomycota</taxon>
        <taxon>Pezizomycotina</taxon>
        <taxon>Pezizomycetes</taxon>
        <taxon>Pezizales</taxon>
        <taxon>Pyronemataceae</taxon>
        <taxon>Pyronema</taxon>
    </lineage>
</organism>
<feature type="region of interest" description="Disordered" evidence="1">
    <location>
        <begin position="49"/>
        <end position="86"/>
    </location>
</feature>
<feature type="transmembrane region" description="Helical" evidence="2">
    <location>
        <begin position="221"/>
        <end position="244"/>
    </location>
</feature>
<dbReference type="InterPro" id="IPR039966">
    <property type="entry name" value="C553.12c"/>
</dbReference>
<gene>
    <name evidence="3" type="ORF">PCON_09061</name>
</gene>
<sequence>MHSFFQFQQGNDSRFFPPPETESVRYGRFRAFATDPKRGTGGFLSVFGELGEPPGEGGNNRPPPGYGSINISTGYEEEESDEDENPDTRFWLDRKIIAPRKRTVKHIINKWYCRWAYLIFLPAVVSIVWCMIPFPTYPLEHPPDIYHQPDTPDISTFKSLGHSLFSHIITSFKNIFNFSILLDAIRSWYHSLRNSFPGDDTPPAAPPGAPGHGHSQVAINFWFFLFVYYSFYNLVGLLWITKIFNMYSLNWWPHRLGFPPTFTFFCILPLMVGAALHRYLPAPIITQNLTWIILTFLTMLSPLLVSSLLLLFSRRRNLRSYRGQTETQLLFSSATRMERFSRPGWRWRTPDISSYILLPASYHRFLWFCLSLLLSLVAFVLGEAYAELYLRTLPHNSLETVFYVYSWVATIHLLDAITGFILSNKVGSHPLSFVFKLYFSLTYQTYVRALYARLRSPKQFIYLQLLSSGIVVIWNPITITRAYHQLLTWAGITTCSYQEWQTSVGRAFYIRGLAEQTSMLAFLGWVVGLHFGGNKEVYPYFSFETAEGGYTFQLTFWASLATGACEVAAGWIVRRILRYGWGMRVTKAAKREFLECPELLPACVMCACHVLQNMVVCIVRLRFG</sequence>
<dbReference type="AlphaFoldDB" id="U4LEZ5"/>
<feature type="transmembrane region" description="Helical" evidence="2">
    <location>
        <begin position="460"/>
        <end position="477"/>
    </location>
</feature>
<dbReference type="OMA" id="WWSRYGL"/>
<protein>
    <submittedName>
        <fullName evidence="3">Similar to Uncharacterized protein C553.12c acc. no. O74949</fullName>
    </submittedName>
</protein>
<keyword evidence="4" id="KW-1185">Reference proteome</keyword>
<dbReference type="PANTHER" id="PTHR40467">
    <property type="match status" value="1"/>
</dbReference>
<feature type="transmembrane region" description="Helical" evidence="2">
    <location>
        <begin position="552"/>
        <end position="573"/>
    </location>
</feature>
<feature type="transmembrane region" description="Helical" evidence="2">
    <location>
        <begin position="402"/>
        <end position="422"/>
    </location>
</feature>
<reference evidence="3 4" key="1">
    <citation type="journal article" date="2013" name="PLoS Genet.">
        <title>The genome and development-dependent transcriptomes of Pyronema confluens: a window into fungal evolution.</title>
        <authorList>
            <person name="Traeger S."/>
            <person name="Altegoer F."/>
            <person name="Freitag M."/>
            <person name="Gabaldon T."/>
            <person name="Kempken F."/>
            <person name="Kumar A."/>
            <person name="Marcet-Houben M."/>
            <person name="Poggeler S."/>
            <person name="Stajich J.E."/>
            <person name="Nowrousian M."/>
        </authorList>
    </citation>
    <scope>NUCLEOTIDE SEQUENCE [LARGE SCALE GENOMIC DNA]</scope>
    <source>
        <strain evidence="4">CBS 100304</strain>
        <tissue evidence="3">Vegetative mycelium</tissue>
    </source>
</reference>
<evidence type="ECO:0000256" key="1">
    <source>
        <dbReference type="SAM" id="MobiDB-lite"/>
    </source>
</evidence>
<keyword evidence="2" id="KW-0472">Membrane</keyword>
<dbReference type="PANTHER" id="PTHR40467:SF1">
    <property type="match status" value="1"/>
</dbReference>
<evidence type="ECO:0000313" key="4">
    <source>
        <dbReference type="Proteomes" id="UP000018144"/>
    </source>
</evidence>
<evidence type="ECO:0000256" key="2">
    <source>
        <dbReference type="SAM" id="Phobius"/>
    </source>
</evidence>
<keyword evidence="2" id="KW-1133">Transmembrane helix</keyword>
<dbReference type="Proteomes" id="UP000018144">
    <property type="component" value="Unassembled WGS sequence"/>
</dbReference>
<name>U4LEZ5_PYROM</name>
<dbReference type="eggNOG" id="ENOG502QV47">
    <property type="taxonomic scope" value="Eukaryota"/>
</dbReference>
<feature type="transmembrane region" description="Helical" evidence="2">
    <location>
        <begin position="513"/>
        <end position="532"/>
    </location>
</feature>
<evidence type="ECO:0000313" key="3">
    <source>
        <dbReference type="EMBL" id="CCX30694.1"/>
    </source>
</evidence>
<feature type="compositionally biased region" description="Polar residues" evidence="1">
    <location>
        <begin position="1"/>
        <end position="12"/>
    </location>
</feature>
<feature type="transmembrane region" description="Helical" evidence="2">
    <location>
        <begin position="434"/>
        <end position="454"/>
    </location>
</feature>